<proteinExistence type="predicted"/>
<evidence type="ECO:0000313" key="5">
    <source>
        <dbReference type="Proteomes" id="UP000560000"/>
    </source>
</evidence>
<sequence length="148" mass="15960">MTATMDAALHWQETPPGVDEYLALRAAAGLSPFAREAAEQGLAGTWHAVCVRQGERLVGMGRVVGDGGCFLQIIDIAVHPDLQRRGLGRAIMQRLSDAVRERAPASVFVSLLADPPGVRLYEQFGFRPSAPGSVGMFKRFAKDSGEPR</sequence>
<evidence type="ECO:0000256" key="2">
    <source>
        <dbReference type="ARBA" id="ARBA00023315"/>
    </source>
</evidence>
<dbReference type="InterPro" id="IPR045039">
    <property type="entry name" value="NSI-like"/>
</dbReference>
<dbReference type="PROSITE" id="PS51186">
    <property type="entry name" value="GNAT"/>
    <property type="match status" value="1"/>
</dbReference>
<reference evidence="4 5" key="1">
    <citation type="submission" date="2020-08" db="EMBL/GenBank/DDBJ databases">
        <title>Genomic Encyclopedia of Type Strains, Phase IV (KMG-IV): sequencing the most valuable type-strain genomes for metagenomic binning, comparative biology and taxonomic classification.</title>
        <authorList>
            <person name="Goeker M."/>
        </authorList>
    </citation>
    <scope>NUCLEOTIDE SEQUENCE [LARGE SCALE GENOMIC DNA]</scope>
    <source>
        <strain evidence="4 5">DSM 107085</strain>
    </source>
</reference>
<evidence type="ECO:0000313" key="4">
    <source>
        <dbReference type="EMBL" id="MBB6182928.1"/>
    </source>
</evidence>
<dbReference type="EMBL" id="JACHET010000001">
    <property type="protein sequence ID" value="MBB6182928.1"/>
    <property type="molecule type" value="Genomic_DNA"/>
</dbReference>
<accession>A0A841KLJ0</accession>
<keyword evidence="2" id="KW-0012">Acyltransferase</keyword>
<dbReference type="Pfam" id="PF13673">
    <property type="entry name" value="Acetyltransf_10"/>
    <property type="match status" value="1"/>
</dbReference>
<dbReference type="SUPFAM" id="SSF55729">
    <property type="entry name" value="Acyl-CoA N-acyltransferases (Nat)"/>
    <property type="match status" value="1"/>
</dbReference>
<dbReference type="AlphaFoldDB" id="A0A841KLJ0"/>
<gene>
    <name evidence="4" type="ORF">HNQ86_000273</name>
</gene>
<dbReference type="PANTHER" id="PTHR43626">
    <property type="entry name" value="ACYL-COA N-ACYLTRANSFERASE"/>
    <property type="match status" value="1"/>
</dbReference>
<evidence type="ECO:0000256" key="1">
    <source>
        <dbReference type="ARBA" id="ARBA00022679"/>
    </source>
</evidence>
<dbReference type="GO" id="GO:0005737">
    <property type="term" value="C:cytoplasm"/>
    <property type="evidence" value="ECO:0007669"/>
    <property type="project" value="TreeGrafter"/>
</dbReference>
<feature type="domain" description="N-acetyltransferase" evidence="3">
    <location>
        <begin position="8"/>
        <end position="141"/>
    </location>
</feature>
<evidence type="ECO:0000259" key="3">
    <source>
        <dbReference type="PROSITE" id="PS51186"/>
    </source>
</evidence>
<dbReference type="CDD" id="cd04301">
    <property type="entry name" value="NAT_SF"/>
    <property type="match status" value="1"/>
</dbReference>
<dbReference type="PANTHER" id="PTHR43626:SF4">
    <property type="entry name" value="GCN5-RELATED N-ACETYLTRANSFERASE 2, CHLOROPLASTIC"/>
    <property type="match status" value="1"/>
</dbReference>
<dbReference type="GO" id="GO:0008080">
    <property type="term" value="F:N-acetyltransferase activity"/>
    <property type="evidence" value="ECO:0007669"/>
    <property type="project" value="InterPro"/>
</dbReference>
<dbReference type="InterPro" id="IPR000182">
    <property type="entry name" value="GNAT_dom"/>
</dbReference>
<dbReference type="Gene3D" id="3.40.630.30">
    <property type="match status" value="1"/>
</dbReference>
<organism evidence="4 5">
    <name type="scientific">Oleiagrimonas soli</name>
    <dbReference type="NCBI Taxonomy" id="1543381"/>
    <lineage>
        <taxon>Bacteria</taxon>
        <taxon>Pseudomonadati</taxon>
        <taxon>Pseudomonadota</taxon>
        <taxon>Gammaproteobacteria</taxon>
        <taxon>Lysobacterales</taxon>
        <taxon>Rhodanobacteraceae</taxon>
        <taxon>Oleiagrimonas</taxon>
    </lineage>
</organism>
<dbReference type="InterPro" id="IPR016181">
    <property type="entry name" value="Acyl_CoA_acyltransferase"/>
</dbReference>
<dbReference type="Proteomes" id="UP000560000">
    <property type="component" value="Unassembled WGS sequence"/>
</dbReference>
<comment type="caution">
    <text evidence="4">The sequence shown here is derived from an EMBL/GenBank/DDBJ whole genome shotgun (WGS) entry which is preliminary data.</text>
</comment>
<protein>
    <submittedName>
        <fullName evidence="4">GNAT superfamily N-acetyltransferase</fullName>
    </submittedName>
</protein>
<keyword evidence="1 4" id="KW-0808">Transferase</keyword>
<name>A0A841KLJ0_9GAMM</name>